<feature type="compositionally biased region" description="Polar residues" evidence="1">
    <location>
        <begin position="460"/>
        <end position="477"/>
    </location>
</feature>
<proteinExistence type="predicted"/>
<feature type="region of interest" description="Disordered" evidence="1">
    <location>
        <begin position="1"/>
        <end position="26"/>
    </location>
</feature>
<dbReference type="OrthoDB" id="2649166at2759"/>
<reference evidence="2" key="1">
    <citation type="submission" date="2021-02" db="EMBL/GenBank/DDBJ databases">
        <authorList>
            <person name="Nieuwenhuis M."/>
            <person name="Van De Peppel L.J.J."/>
        </authorList>
    </citation>
    <scope>NUCLEOTIDE SEQUENCE</scope>
    <source>
        <strain evidence="2">D49</strain>
    </source>
</reference>
<dbReference type="EMBL" id="JABCKI010000013">
    <property type="protein sequence ID" value="KAG5654296.1"/>
    <property type="molecule type" value="Genomic_DNA"/>
</dbReference>
<protein>
    <submittedName>
        <fullName evidence="2">Uncharacterized protein</fullName>
    </submittedName>
</protein>
<feature type="compositionally biased region" description="Polar residues" evidence="1">
    <location>
        <begin position="111"/>
        <end position="122"/>
    </location>
</feature>
<evidence type="ECO:0000313" key="3">
    <source>
        <dbReference type="Proteomes" id="UP000717328"/>
    </source>
</evidence>
<organism evidence="2 3">
    <name type="scientific">Sphagnurus paluster</name>
    <dbReference type="NCBI Taxonomy" id="117069"/>
    <lineage>
        <taxon>Eukaryota</taxon>
        <taxon>Fungi</taxon>
        <taxon>Dikarya</taxon>
        <taxon>Basidiomycota</taxon>
        <taxon>Agaricomycotina</taxon>
        <taxon>Agaricomycetes</taxon>
        <taxon>Agaricomycetidae</taxon>
        <taxon>Agaricales</taxon>
        <taxon>Tricholomatineae</taxon>
        <taxon>Lyophyllaceae</taxon>
        <taxon>Sphagnurus</taxon>
    </lineage>
</organism>
<feature type="region of interest" description="Disordered" evidence="1">
    <location>
        <begin position="551"/>
        <end position="575"/>
    </location>
</feature>
<dbReference type="Proteomes" id="UP000717328">
    <property type="component" value="Unassembled WGS sequence"/>
</dbReference>
<accession>A0A9P7KIV2</accession>
<evidence type="ECO:0000256" key="1">
    <source>
        <dbReference type="SAM" id="MobiDB-lite"/>
    </source>
</evidence>
<feature type="region of interest" description="Disordered" evidence="1">
    <location>
        <begin position="101"/>
        <end position="126"/>
    </location>
</feature>
<evidence type="ECO:0000313" key="2">
    <source>
        <dbReference type="EMBL" id="KAG5654296.1"/>
    </source>
</evidence>
<sequence>MDDEAAPSTTFDATSRDHTQTQRNLQQASAALEAAYHRIRQVRRSLLEVTSGIATTGLQTHPSASARVGPAHDAIVLVDTDVQPDLYNGSALLPDTALRQRGRSTDHSDLPLSNTPGLTTTAPVDAGNTHYWPSSRSYNIARRSQLENHIRRREIHSPTDDASTSLGRRVAAREAAGILHSGLPSTSVTLSSLTTFDGNSTHLLASIERDIDYFRSMARQRRADAQSTMTAHENLPSAVPVRPSSALPLPPLRSQVQAQSMAAGGIPSEQNNHSRRRRPPVYSRPSISSQSERLSLLSNFSVQNLTTPVSAGIPRPLIFDEPLSYISAANFTSQTQNQTQNPNSTIPDSWEDWVEEREAEQHRNYVVRRRLNADGEEHVHPINLEWIDDTHTQPWNRQLRDLDRRTRELAEAVQEGASSNARRRRGWARLDPDGNEIPSDEEEELERMRAEYRVAAQSRPRATNTAEAPSHSGFHNLQATTTSTSLTLDEGISLSQHVPRVRLNARDPRAFFGIRSNTPLLPEIRKADREEPLPPVTPVFCNPLPMPIEEMEWSPPKRKPQRTVILPKHASFAGR</sequence>
<feature type="region of interest" description="Disordered" evidence="1">
    <location>
        <begin position="413"/>
        <end position="477"/>
    </location>
</feature>
<name>A0A9P7KIV2_9AGAR</name>
<reference evidence="2" key="2">
    <citation type="submission" date="2021-10" db="EMBL/GenBank/DDBJ databases">
        <title>Phylogenomics reveals ancestral predisposition of the termite-cultivated fungus Termitomyces towards a domesticated lifestyle.</title>
        <authorList>
            <person name="Auxier B."/>
            <person name="Grum-Grzhimaylo A."/>
            <person name="Cardenas M.E."/>
            <person name="Lodge J.D."/>
            <person name="Laessoe T."/>
            <person name="Pedersen O."/>
            <person name="Smith M.E."/>
            <person name="Kuyper T.W."/>
            <person name="Franco-Molano E.A."/>
            <person name="Baroni T.J."/>
            <person name="Aanen D.K."/>
        </authorList>
    </citation>
    <scope>NUCLEOTIDE SEQUENCE</scope>
    <source>
        <strain evidence="2">D49</strain>
    </source>
</reference>
<keyword evidence="3" id="KW-1185">Reference proteome</keyword>
<dbReference type="AlphaFoldDB" id="A0A9P7KIV2"/>
<feature type="region of interest" description="Disordered" evidence="1">
    <location>
        <begin position="224"/>
        <end position="288"/>
    </location>
</feature>
<gene>
    <name evidence="2" type="ORF">H0H81_005145</name>
</gene>
<comment type="caution">
    <text evidence="2">The sequence shown here is derived from an EMBL/GenBank/DDBJ whole genome shotgun (WGS) entry which is preliminary data.</text>
</comment>